<evidence type="ECO:0000313" key="1">
    <source>
        <dbReference type="EMBL" id="MDT3404244.1"/>
    </source>
</evidence>
<gene>
    <name evidence="1" type="ORF">QE417_003316</name>
</gene>
<reference evidence="2" key="1">
    <citation type="submission" date="2023-07" db="EMBL/GenBank/DDBJ databases">
        <title>Functional and genomic diversity of the sorghum phyllosphere microbiome.</title>
        <authorList>
            <person name="Shade A."/>
        </authorList>
    </citation>
    <scope>NUCLEOTIDE SEQUENCE [LARGE SCALE GENOMIC DNA]</scope>
    <source>
        <strain evidence="2">SORGH_AS_0422</strain>
    </source>
</reference>
<sequence>MTGLQEMILIGEIILQAKIARRAAERLRATHDNFDQVETWCSIQSILVATGNVSKILWPRQKYKIRGEKLRELLKVEKDNPLSSRKFRNNFFEHYDERVEEYFQGNSQGVYIDLAMNPSFRSGIFGDRPLNTHRGYNSFNNTLVFRDETLDLDEILTALDNIHSNCRSYNF</sequence>
<dbReference type="RefSeq" id="WP_311951580.1">
    <property type="nucleotide sequence ID" value="NZ_JAVLVU010000001.1"/>
</dbReference>
<accession>A0ABU3GWV7</accession>
<keyword evidence="2" id="KW-1185">Reference proteome</keyword>
<dbReference type="EMBL" id="JAVLVU010000001">
    <property type="protein sequence ID" value="MDT3404244.1"/>
    <property type="molecule type" value="Genomic_DNA"/>
</dbReference>
<proteinExistence type="predicted"/>
<name>A0ABU3GWV7_9SPHI</name>
<comment type="caution">
    <text evidence="1">The sequence shown here is derived from an EMBL/GenBank/DDBJ whole genome shotgun (WGS) entry which is preliminary data.</text>
</comment>
<protein>
    <submittedName>
        <fullName evidence="1">Uncharacterized protein</fullName>
    </submittedName>
</protein>
<organism evidence="1 2">
    <name type="scientific">Mucilaginibacter terrae</name>
    <dbReference type="NCBI Taxonomy" id="1955052"/>
    <lineage>
        <taxon>Bacteria</taxon>
        <taxon>Pseudomonadati</taxon>
        <taxon>Bacteroidota</taxon>
        <taxon>Sphingobacteriia</taxon>
        <taxon>Sphingobacteriales</taxon>
        <taxon>Sphingobacteriaceae</taxon>
        <taxon>Mucilaginibacter</taxon>
    </lineage>
</organism>
<evidence type="ECO:0000313" key="2">
    <source>
        <dbReference type="Proteomes" id="UP001258315"/>
    </source>
</evidence>
<dbReference type="Proteomes" id="UP001258315">
    <property type="component" value="Unassembled WGS sequence"/>
</dbReference>